<dbReference type="PANTHER" id="PTHR47010">
    <property type="entry name" value="CYSTATIN-8-RELATED"/>
    <property type="match status" value="1"/>
</dbReference>
<dbReference type="InterPro" id="IPR046350">
    <property type="entry name" value="Cystatin_sf"/>
</dbReference>
<evidence type="ECO:0000256" key="1">
    <source>
        <dbReference type="SAM" id="SignalP"/>
    </source>
</evidence>
<organism evidence="3 4">
    <name type="scientific">Cavia porcellus</name>
    <name type="common">Guinea pig</name>
    <dbReference type="NCBI Taxonomy" id="10141"/>
    <lineage>
        <taxon>Eukaryota</taxon>
        <taxon>Metazoa</taxon>
        <taxon>Chordata</taxon>
        <taxon>Craniata</taxon>
        <taxon>Vertebrata</taxon>
        <taxon>Euteleostomi</taxon>
        <taxon>Mammalia</taxon>
        <taxon>Eutheria</taxon>
        <taxon>Euarchontoglires</taxon>
        <taxon>Glires</taxon>
        <taxon>Rodentia</taxon>
        <taxon>Hystricomorpha</taxon>
        <taxon>Caviidae</taxon>
        <taxon>Cavia</taxon>
    </lineage>
</organism>
<dbReference type="InParanoid" id="H0V5Q4"/>
<dbReference type="FunCoup" id="H0V5Q4">
    <property type="interactions" value="21"/>
</dbReference>
<dbReference type="EMBL" id="AAKN02012572">
    <property type="status" value="NOT_ANNOTATED_CDS"/>
    <property type="molecule type" value="Genomic_DNA"/>
</dbReference>
<dbReference type="GeneTree" id="ENSGT00940000162294"/>
<dbReference type="SUPFAM" id="SSF54403">
    <property type="entry name" value="Cystatin/monellin"/>
    <property type="match status" value="1"/>
</dbReference>
<dbReference type="AlphaFoldDB" id="H0V5Q4"/>
<dbReference type="PANTHER" id="PTHR47010:SF1">
    <property type="entry name" value="CYSTATIN-8"/>
    <property type="match status" value="1"/>
</dbReference>
<sequence>MDSETMIRPRGLPLLLLTILLASIDPAKNTSNVLRPFKSVEFSDANMRQCLWFAMEEYNKESKDEYIFLSSQILQAQLQLTDRMEYMIETEVARTNCTKPYSNNEICVIQENTNLEKKMNCIFLVGALPWNGDFLMLMKDCSEI</sequence>
<dbReference type="GO" id="GO:0004869">
    <property type="term" value="F:cysteine-type endopeptidase inhibitor activity"/>
    <property type="evidence" value="ECO:0007669"/>
    <property type="project" value="InterPro"/>
</dbReference>
<dbReference type="GO" id="GO:0005576">
    <property type="term" value="C:extracellular region"/>
    <property type="evidence" value="ECO:0007669"/>
    <property type="project" value="Ensembl"/>
</dbReference>
<evidence type="ECO:0000313" key="4">
    <source>
        <dbReference type="Proteomes" id="UP000005447"/>
    </source>
</evidence>
<dbReference type="CDD" id="cd00042">
    <property type="entry name" value="CY"/>
    <property type="match status" value="1"/>
</dbReference>
<dbReference type="HOGENOM" id="CLU_118168_2_2_1"/>
<feature type="signal peptide" evidence="1">
    <location>
        <begin position="1"/>
        <end position="29"/>
    </location>
</feature>
<dbReference type="GO" id="GO:0009986">
    <property type="term" value="C:cell surface"/>
    <property type="evidence" value="ECO:0007669"/>
    <property type="project" value="Ensembl"/>
</dbReference>
<dbReference type="Pfam" id="PF00031">
    <property type="entry name" value="Cystatin"/>
    <property type="match status" value="1"/>
</dbReference>
<feature type="domain" description="Cystatin" evidence="2">
    <location>
        <begin position="32"/>
        <end position="142"/>
    </location>
</feature>
<reference evidence="4" key="1">
    <citation type="journal article" date="2011" name="Nature">
        <title>A high-resolution map of human evolutionary constraint using 29 mammals.</title>
        <authorList>
            <person name="Lindblad-Toh K."/>
            <person name="Garber M."/>
            <person name="Zuk O."/>
            <person name="Lin M.F."/>
            <person name="Parker B.J."/>
            <person name="Washietl S."/>
            <person name="Kheradpour P."/>
            <person name="Ernst J."/>
            <person name="Jordan G."/>
            <person name="Mauceli E."/>
            <person name="Ward L.D."/>
            <person name="Lowe C.B."/>
            <person name="Holloway A.K."/>
            <person name="Clamp M."/>
            <person name="Gnerre S."/>
            <person name="Alfoldi J."/>
            <person name="Beal K."/>
            <person name="Chang J."/>
            <person name="Clawson H."/>
            <person name="Cuff J."/>
            <person name="Di Palma F."/>
            <person name="Fitzgerald S."/>
            <person name="Flicek P."/>
            <person name="Guttman M."/>
            <person name="Hubisz M.J."/>
            <person name="Jaffe D.B."/>
            <person name="Jungreis I."/>
            <person name="Kent W.J."/>
            <person name="Kostka D."/>
            <person name="Lara M."/>
            <person name="Martins A.L."/>
            <person name="Massingham T."/>
            <person name="Moltke I."/>
            <person name="Raney B.J."/>
            <person name="Rasmussen M.D."/>
            <person name="Robinson J."/>
            <person name="Stark A."/>
            <person name="Vilella A.J."/>
            <person name="Wen J."/>
            <person name="Xie X."/>
            <person name="Zody M.C."/>
            <person name="Baldwin J."/>
            <person name="Bloom T."/>
            <person name="Chin C.W."/>
            <person name="Heiman D."/>
            <person name="Nicol R."/>
            <person name="Nusbaum C."/>
            <person name="Young S."/>
            <person name="Wilkinson J."/>
            <person name="Worley K.C."/>
            <person name="Kovar C.L."/>
            <person name="Muzny D.M."/>
            <person name="Gibbs R.A."/>
            <person name="Cree A."/>
            <person name="Dihn H.H."/>
            <person name="Fowler G."/>
            <person name="Jhangiani S."/>
            <person name="Joshi V."/>
            <person name="Lee S."/>
            <person name="Lewis L.R."/>
            <person name="Nazareth L.V."/>
            <person name="Okwuonu G."/>
            <person name="Santibanez J."/>
            <person name="Warren W.C."/>
            <person name="Mardis E.R."/>
            <person name="Weinstock G.M."/>
            <person name="Wilson R.K."/>
            <person name="Delehaunty K."/>
            <person name="Dooling D."/>
            <person name="Fronik C."/>
            <person name="Fulton L."/>
            <person name="Fulton B."/>
            <person name="Graves T."/>
            <person name="Minx P."/>
            <person name="Sodergren E."/>
            <person name="Birney E."/>
            <person name="Margulies E.H."/>
            <person name="Herrero J."/>
            <person name="Green E.D."/>
            <person name="Haussler D."/>
            <person name="Siepel A."/>
            <person name="Goldman N."/>
            <person name="Pollard K.S."/>
            <person name="Pedersen J.S."/>
            <person name="Lander E.S."/>
            <person name="Kellis M."/>
        </authorList>
    </citation>
    <scope>NUCLEOTIDE SEQUENCE [LARGE SCALE GENOMIC DNA]</scope>
    <source>
        <strain evidence="4">2N</strain>
    </source>
</reference>
<dbReference type="Proteomes" id="UP000005447">
    <property type="component" value="Unassembled WGS sequence"/>
</dbReference>
<dbReference type="STRING" id="10141.ENSCPOP00000004998"/>
<dbReference type="GO" id="GO:0005737">
    <property type="term" value="C:cytoplasm"/>
    <property type="evidence" value="ECO:0007669"/>
    <property type="project" value="Ensembl"/>
</dbReference>
<keyword evidence="4" id="KW-1185">Reference proteome</keyword>
<reference evidence="3" key="3">
    <citation type="submission" date="2025-09" db="UniProtKB">
        <authorList>
            <consortium name="Ensembl"/>
        </authorList>
    </citation>
    <scope>IDENTIFICATION</scope>
    <source>
        <strain evidence="3">2N</strain>
    </source>
</reference>
<dbReference type="Ensembl" id="ENSCPOT00000005609.3">
    <property type="protein sequence ID" value="ENSCPOP00000004998.2"/>
    <property type="gene ID" value="ENSCPOG00000005550.4"/>
</dbReference>
<evidence type="ECO:0000259" key="2">
    <source>
        <dbReference type="SMART" id="SM00043"/>
    </source>
</evidence>
<dbReference type="InterPro" id="IPR052691">
    <property type="entry name" value="Sperm_Mat_Cystatin"/>
</dbReference>
<evidence type="ECO:0000313" key="3">
    <source>
        <dbReference type="Ensembl" id="ENSCPOP00000004998.2"/>
    </source>
</evidence>
<dbReference type="eggNOG" id="ENOG502T6MT">
    <property type="taxonomic scope" value="Eukaryota"/>
</dbReference>
<proteinExistence type="predicted"/>
<dbReference type="OMA" id="MKKQCVD"/>
<feature type="chain" id="PRO_5046449858" evidence="1">
    <location>
        <begin position="30"/>
        <end position="144"/>
    </location>
</feature>
<name>H0V5Q4_CAVPO</name>
<dbReference type="VEuPathDB" id="HostDB:ENSCPOG00000005550"/>
<reference evidence="3" key="2">
    <citation type="submission" date="2025-08" db="UniProtKB">
        <authorList>
            <consortium name="Ensembl"/>
        </authorList>
    </citation>
    <scope>IDENTIFICATION</scope>
    <source>
        <strain evidence="3">2N</strain>
    </source>
</reference>
<accession>H0V5Q4</accession>
<dbReference type="Bgee" id="ENSCPOG00000005550">
    <property type="expression patterns" value="Expressed in testis and 1 other cell type or tissue"/>
</dbReference>
<protein>
    <submittedName>
        <fullName evidence="3">Cystatin 8</fullName>
    </submittedName>
</protein>
<dbReference type="Gene3D" id="3.10.450.10">
    <property type="match status" value="1"/>
</dbReference>
<keyword evidence="1" id="KW-0732">Signal</keyword>
<gene>
    <name evidence="3" type="primary">CST8</name>
</gene>
<dbReference type="SMART" id="SM00043">
    <property type="entry name" value="CY"/>
    <property type="match status" value="1"/>
</dbReference>
<dbReference type="InterPro" id="IPR000010">
    <property type="entry name" value="Cystatin_dom"/>
</dbReference>